<keyword evidence="2" id="KW-0732">Signal</keyword>
<reference evidence="3 4" key="1">
    <citation type="submission" date="2020-07" db="EMBL/GenBank/DDBJ databases">
        <title>Sequencing the genomes of 1000 actinobacteria strains.</title>
        <authorList>
            <person name="Klenk H.-P."/>
        </authorList>
    </citation>
    <scope>NUCLEOTIDE SEQUENCE [LARGE SCALE GENOMIC DNA]</scope>
    <source>
        <strain evidence="3 4">DSM 41455</strain>
    </source>
</reference>
<feature type="signal peptide" evidence="2">
    <location>
        <begin position="1"/>
        <end position="25"/>
    </location>
</feature>
<name>A0A7Y9HG37_9ACTN</name>
<dbReference type="EMBL" id="JACCCF010000001">
    <property type="protein sequence ID" value="NYE43877.1"/>
    <property type="molecule type" value="Genomic_DNA"/>
</dbReference>
<protein>
    <recommendedName>
        <fullName evidence="5">Lipoprotein</fullName>
    </recommendedName>
</protein>
<dbReference type="PROSITE" id="PS51257">
    <property type="entry name" value="PROKAR_LIPOPROTEIN"/>
    <property type="match status" value="1"/>
</dbReference>
<comment type="caution">
    <text evidence="3">The sequence shown here is derived from an EMBL/GenBank/DDBJ whole genome shotgun (WGS) entry which is preliminary data.</text>
</comment>
<feature type="compositionally biased region" description="Basic and acidic residues" evidence="1">
    <location>
        <begin position="32"/>
        <end position="47"/>
    </location>
</feature>
<proteinExistence type="predicted"/>
<dbReference type="Proteomes" id="UP000530403">
    <property type="component" value="Unassembled WGS sequence"/>
</dbReference>
<dbReference type="AlphaFoldDB" id="A0A7Y9HG37"/>
<evidence type="ECO:0008006" key="5">
    <source>
        <dbReference type="Google" id="ProtNLM"/>
    </source>
</evidence>
<evidence type="ECO:0000313" key="3">
    <source>
        <dbReference type="EMBL" id="NYE43877.1"/>
    </source>
</evidence>
<dbReference type="RefSeq" id="WP_173316682.1">
    <property type="nucleotide sequence ID" value="NZ_BAAAUE010000013.1"/>
</dbReference>
<feature type="chain" id="PRO_5031131883" description="Lipoprotein" evidence="2">
    <location>
        <begin position="26"/>
        <end position="311"/>
    </location>
</feature>
<feature type="region of interest" description="Disordered" evidence="1">
    <location>
        <begin position="27"/>
        <end position="47"/>
    </location>
</feature>
<accession>A0A7Y9HG37</accession>
<evidence type="ECO:0000313" key="4">
    <source>
        <dbReference type="Proteomes" id="UP000530403"/>
    </source>
</evidence>
<organism evidence="3 4">
    <name type="scientific">Streptomyces fulvorobeus</name>
    <dbReference type="NCBI Taxonomy" id="284028"/>
    <lineage>
        <taxon>Bacteria</taxon>
        <taxon>Bacillati</taxon>
        <taxon>Actinomycetota</taxon>
        <taxon>Actinomycetes</taxon>
        <taxon>Kitasatosporales</taxon>
        <taxon>Streptomycetaceae</taxon>
        <taxon>Streptomyces</taxon>
    </lineage>
</organism>
<gene>
    <name evidence="3" type="ORF">HEB29_004888</name>
</gene>
<evidence type="ECO:0000256" key="1">
    <source>
        <dbReference type="SAM" id="MobiDB-lite"/>
    </source>
</evidence>
<evidence type="ECO:0000256" key="2">
    <source>
        <dbReference type="SAM" id="SignalP"/>
    </source>
</evidence>
<sequence>MRRMFSSACASVVIVAATTAGCTGAATADPAGADRPHNAAEAGRQGRELTDREEILVRRAEQLLVKECMEKAGFTYWVGALPTVDDLSGNGSFLTDVGWAKRNGYGSRLHAKAQNIQRDDPNSAYAKTLSQEQGVRYSDALLGSPSSGMLTAELPAGGAVQTPRDSCLADAKGRLYGDFETWFRAEKTATNLTPLYAADLVKDQRFTGAVKEWSACMRAAGHDYADPSQAREKLPELTEGLSEEKGYAVEVDLAVAEATCANKTPLTRRARALETEYRRKQLPHHGDHIAIYQRMSLDALARAEAITGSTA</sequence>